<evidence type="ECO:0000313" key="3">
    <source>
        <dbReference type="EMBL" id="KAJ8945130.1"/>
    </source>
</evidence>
<proteinExistence type="predicted"/>
<keyword evidence="2" id="KW-0812">Transmembrane</keyword>
<organism evidence="3 4">
    <name type="scientific">Aromia moschata</name>
    <dbReference type="NCBI Taxonomy" id="1265417"/>
    <lineage>
        <taxon>Eukaryota</taxon>
        <taxon>Metazoa</taxon>
        <taxon>Ecdysozoa</taxon>
        <taxon>Arthropoda</taxon>
        <taxon>Hexapoda</taxon>
        <taxon>Insecta</taxon>
        <taxon>Pterygota</taxon>
        <taxon>Neoptera</taxon>
        <taxon>Endopterygota</taxon>
        <taxon>Coleoptera</taxon>
        <taxon>Polyphaga</taxon>
        <taxon>Cucujiformia</taxon>
        <taxon>Chrysomeloidea</taxon>
        <taxon>Cerambycidae</taxon>
        <taxon>Cerambycinae</taxon>
        <taxon>Callichromatini</taxon>
        <taxon>Aromia</taxon>
    </lineage>
</organism>
<evidence type="ECO:0000256" key="2">
    <source>
        <dbReference type="SAM" id="Phobius"/>
    </source>
</evidence>
<keyword evidence="2" id="KW-1133">Transmembrane helix</keyword>
<dbReference type="EMBL" id="JAPWTK010000227">
    <property type="protein sequence ID" value="KAJ8945130.1"/>
    <property type="molecule type" value="Genomic_DNA"/>
</dbReference>
<dbReference type="Proteomes" id="UP001162162">
    <property type="component" value="Unassembled WGS sequence"/>
</dbReference>
<gene>
    <name evidence="3" type="ORF">NQ318_001595</name>
</gene>
<name>A0AAV8Y2C3_9CUCU</name>
<evidence type="ECO:0000256" key="1">
    <source>
        <dbReference type="SAM" id="MobiDB-lite"/>
    </source>
</evidence>
<accession>A0AAV8Y2C3</accession>
<feature type="region of interest" description="Disordered" evidence="1">
    <location>
        <begin position="80"/>
        <end position="113"/>
    </location>
</feature>
<keyword evidence="2" id="KW-0472">Membrane</keyword>
<feature type="compositionally biased region" description="Low complexity" evidence="1">
    <location>
        <begin position="80"/>
        <end position="100"/>
    </location>
</feature>
<reference evidence="3" key="1">
    <citation type="journal article" date="2023" name="Insect Mol. Biol.">
        <title>Genome sequencing provides insights into the evolution of gene families encoding plant cell wall-degrading enzymes in longhorned beetles.</title>
        <authorList>
            <person name="Shin N.R."/>
            <person name="Okamura Y."/>
            <person name="Kirsch R."/>
            <person name="Pauchet Y."/>
        </authorList>
    </citation>
    <scope>NUCLEOTIDE SEQUENCE</scope>
    <source>
        <strain evidence="3">AMC_N1</strain>
    </source>
</reference>
<keyword evidence="4" id="KW-1185">Reference proteome</keyword>
<feature type="transmembrane region" description="Helical" evidence="2">
    <location>
        <begin position="54"/>
        <end position="74"/>
    </location>
</feature>
<sequence length="113" mass="12669">MESTFGDTSRLVSSTEAEPHCNHIAVQPSLVLAWAQHIGPRRSRIFVTLSFGRLFFHNFCWLLFHFFITFNYFYRFFSSSSTTTSTPSTAPSTPASSTTPFRTHLAHSGTVSG</sequence>
<comment type="caution">
    <text evidence="3">The sequence shown here is derived from an EMBL/GenBank/DDBJ whole genome shotgun (WGS) entry which is preliminary data.</text>
</comment>
<protein>
    <submittedName>
        <fullName evidence="3">Uncharacterized protein</fullName>
    </submittedName>
</protein>
<dbReference type="AlphaFoldDB" id="A0AAV8Y2C3"/>
<evidence type="ECO:0000313" key="4">
    <source>
        <dbReference type="Proteomes" id="UP001162162"/>
    </source>
</evidence>